<proteinExistence type="predicted"/>
<protein>
    <recommendedName>
        <fullName evidence="3">PIN domain-containing protein</fullName>
    </recommendedName>
</protein>
<name>A0A1J1LR49_9CYAN</name>
<dbReference type="RefSeq" id="WP_072721964.1">
    <property type="nucleotide sequence ID" value="NZ_LN889813.1"/>
</dbReference>
<evidence type="ECO:0000313" key="1">
    <source>
        <dbReference type="EMBL" id="CUR35051.1"/>
    </source>
</evidence>
<evidence type="ECO:0000313" key="2">
    <source>
        <dbReference type="Proteomes" id="UP000184315"/>
    </source>
</evidence>
<dbReference type="AlphaFoldDB" id="A0A1J1LR49"/>
<dbReference type="EMBL" id="CZDF01000172">
    <property type="protein sequence ID" value="CUR35051.1"/>
    <property type="molecule type" value="Genomic_DNA"/>
</dbReference>
<accession>A0A1J1LR49</accession>
<gene>
    <name evidence="1" type="ORF">PL9214650490</name>
</gene>
<dbReference type="Proteomes" id="UP000184315">
    <property type="component" value="Unassembled WGS sequence"/>
</dbReference>
<sequence length="91" mass="10633">MNAVDTNILIYVNDPRDPDKQAIAVSCMNLELEWEFAEIWVDPWLSPPYILMLIKEQASYRSLLSTRIIEKAIALFNPSGFNYRNNPIKRF</sequence>
<reference evidence="2" key="1">
    <citation type="submission" date="2015-10" db="EMBL/GenBank/DDBJ databases">
        <authorList>
            <person name="Regsiter A."/>
            <person name="william w."/>
        </authorList>
    </citation>
    <scope>NUCLEOTIDE SEQUENCE [LARGE SCALE GENOMIC DNA]</scope>
</reference>
<organism evidence="1 2">
    <name type="scientific">Planktothrix tepida PCC 9214</name>
    <dbReference type="NCBI Taxonomy" id="671072"/>
    <lineage>
        <taxon>Bacteria</taxon>
        <taxon>Bacillati</taxon>
        <taxon>Cyanobacteriota</taxon>
        <taxon>Cyanophyceae</taxon>
        <taxon>Oscillatoriophycideae</taxon>
        <taxon>Oscillatoriales</taxon>
        <taxon>Microcoleaceae</taxon>
        <taxon>Planktothrix</taxon>
    </lineage>
</organism>
<keyword evidence="2" id="KW-1185">Reference proteome</keyword>
<evidence type="ECO:0008006" key="3">
    <source>
        <dbReference type="Google" id="ProtNLM"/>
    </source>
</evidence>
<dbReference type="STRING" id="671072.PL9214650490"/>